<dbReference type="PROSITE" id="PS51257">
    <property type="entry name" value="PROKAR_LIPOPROTEIN"/>
    <property type="match status" value="1"/>
</dbReference>
<dbReference type="EMBL" id="AP022560">
    <property type="protein sequence ID" value="BBW99462.1"/>
    <property type="molecule type" value="Genomic_DNA"/>
</dbReference>
<dbReference type="AlphaFoldDB" id="A0AAD1M3W4"/>
<protein>
    <submittedName>
        <fullName evidence="1">Uncharacterized protein</fullName>
    </submittedName>
</protein>
<accession>A0AAD1M3W4</accession>
<gene>
    <name evidence="1" type="ORF">MMOR_03990</name>
</gene>
<proteinExistence type="predicted"/>
<evidence type="ECO:0000313" key="2">
    <source>
        <dbReference type="Proteomes" id="UP000466681"/>
    </source>
</evidence>
<reference evidence="1 2" key="1">
    <citation type="journal article" date="2019" name="Emerg. Microbes Infect.">
        <title>Comprehensive subspecies identification of 175 nontuberculous mycobacteria species based on 7547 genomic profiles.</title>
        <authorList>
            <person name="Matsumoto Y."/>
            <person name="Kinjo T."/>
            <person name="Motooka D."/>
            <person name="Nabeya D."/>
            <person name="Jung N."/>
            <person name="Uechi K."/>
            <person name="Horii T."/>
            <person name="Iida T."/>
            <person name="Fujita J."/>
            <person name="Nakamura S."/>
        </authorList>
    </citation>
    <scope>NUCLEOTIDE SEQUENCE [LARGE SCALE GENOMIC DNA]</scope>
    <source>
        <strain evidence="1 2">JCM 6375</strain>
    </source>
</reference>
<name>A0AAD1M3W4_9MYCO</name>
<dbReference type="KEGG" id="mmor:MMOR_03990"/>
<organism evidence="1 2">
    <name type="scientific">Mycolicibacterium moriokaense</name>
    <dbReference type="NCBI Taxonomy" id="39691"/>
    <lineage>
        <taxon>Bacteria</taxon>
        <taxon>Bacillati</taxon>
        <taxon>Actinomycetota</taxon>
        <taxon>Actinomycetes</taxon>
        <taxon>Mycobacteriales</taxon>
        <taxon>Mycobacteriaceae</taxon>
        <taxon>Mycolicibacterium</taxon>
    </lineage>
</organism>
<dbReference type="Proteomes" id="UP000466681">
    <property type="component" value="Chromosome"/>
</dbReference>
<sequence>MTRTISILATVLIAVSACDSSPPELPPDSPSAMVEVLTGDAGNADLKKLTTYEWDDDGAAAGAQFAWIGQDAGGDPDAQATEAAAALAEFLIADHAALMAVGSGFLGLSKVPAAQLNPMLIRSYAAALAPFFGDLVGGQQQAFDTVRTQVLADPSALRNLLSVLVADPEAGRTAVEAVRVAAQRYEDAAAAAPPESDESVADLTAAGSLLGAAFGAVKQAESDIPTRTSGEALNDMAVRIASILVRSDPNPAKVSTYVQNGVLMTPDQVERAFSNAAMRTYFLDLQDYISTKGFGEGLTAFQDAFKATSNEAAR</sequence>
<keyword evidence="2" id="KW-1185">Reference proteome</keyword>
<dbReference type="RefSeq" id="WP_133056553.1">
    <property type="nucleotide sequence ID" value="NZ_AP022560.1"/>
</dbReference>
<evidence type="ECO:0000313" key="1">
    <source>
        <dbReference type="EMBL" id="BBW99462.1"/>
    </source>
</evidence>